<accession>E3BFP7</accession>
<dbReference type="PANTHER" id="PTHR35147:SF1">
    <property type="entry name" value="CHEMORECEPTOR GLUTAMINE DEAMIDASE CHED-RELATED"/>
    <property type="match status" value="1"/>
</dbReference>
<proteinExistence type="predicted"/>
<dbReference type="EMBL" id="AEIU01000022">
    <property type="protein sequence ID" value="EFP98225.1"/>
    <property type="molecule type" value="Genomic_DNA"/>
</dbReference>
<dbReference type="InterPro" id="IPR038592">
    <property type="entry name" value="CheD-like_sf"/>
</dbReference>
<comment type="caution">
    <text evidence="3">The sequence shown here is derived from an EMBL/GenBank/DDBJ whole genome shotgun (WGS) entry which is preliminary data.</text>
</comment>
<dbReference type="Gene3D" id="3.30.1330.200">
    <property type="match status" value="1"/>
</dbReference>
<evidence type="ECO:0000313" key="4">
    <source>
        <dbReference type="Proteomes" id="UP000002943"/>
    </source>
</evidence>
<dbReference type="CDD" id="cd16352">
    <property type="entry name" value="CheD"/>
    <property type="match status" value="1"/>
</dbReference>
<dbReference type="InterPro" id="IPR005659">
    <property type="entry name" value="Chemorcpt_Glu_NH3ase_CheD"/>
</dbReference>
<dbReference type="GO" id="GO:0050568">
    <property type="term" value="F:protein-glutamine glutaminase activity"/>
    <property type="evidence" value="ECO:0007669"/>
    <property type="project" value="InterPro"/>
</dbReference>
<organism evidence="3 4">
    <name type="scientific">Vibrio caribbeanicus ATCC BAA-2122</name>
    <dbReference type="NCBI Taxonomy" id="796620"/>
    <lineage>
        <taxon>Bacteria</taxon>
        <taxon>Pseudomonadati</taxon>
        <taxon>Pseudomonadota</taxon>
        <taxon>Gammaproteobacteria</taxon>
        <taxon>Vibrionales</taxon>
        <taxon>Vibrionaceae</taxon>
        <taxon>Vibrio</taxon>
    </lineage>
</organism>
<dbReference type="GO" id="GO:0006935">
    <property type="term" value="P:chemotaxis"/>
    <property type="evidence" value="ECO:0007669"/>
    <property type="project" value="UniProtKB-KW"/>
</dbReference>
<evidence type="ECO:0000256" key="2">
    <source>
        <dbReference type="ARBA" id="ARBA00022801"/>
    </source>
</evidence>
<reference evidence="3 4" key="1">
    <citation type="journal article" date="2012" name="Int. J. Syst. Evol. Microbiol.">
        <title>Vibrio caribbeanicus sp. nov., isolated from the marine sponge Scleritoderma cyanea.</title>
        <authorList>
            <person name="Hoffmann M."/>
            <person name="Monday S.R."/>
            <person name="Allard M.W."/>
            <person name="Strain E.A."/>
            <person name="Whittaker P."/>
            <person name="Naum M."/>
            <person name="McCarthy P.J."/>
            <person name="Lopez J.V."/>
            <person name="Fischer M."/>
            <person name="Brown E.W."/>
        </authorList>
    </citation>
    <scope>NUCLEOTIDE SEQUENCE [LARGE SCALE GENOMIC DNA]</scope>
    <source>
        <strain evidence="3 4">ATCC BAA-2122</strain>
    </source>
</reference>
<gene>
    <name evidence="3" type="ORF">VIBC2010_10562</name>
</gene>
<dbReference type="Pfam" id="PF03975">
    <property type="entry name" value="CheD"/>
    <property type="match status" value="1"/>
</dbReference>
<dbReference type="InterPro" id="IPR011324">
    <property type="entry name" value="Cytotoxic_necrot_fac-like_cat"/>
</dbReference>
<dbReference type="RefSeq" id="WP_009599747.1">
    <property type="nucleotide sequence ID" value="NZ_AEIU01000022.1"/>
</dbReference>
<dbReference type="eggNOG" id="COG1871">
    <property type="taxonomic scope" value="Bacteria"/>
</dbReference>
<name>E3BFP7_9VIBR</name>
<dbReference type="STRING" id="796620.VIBC2010_10562"/>
<dbReference type="SUPFAM" id="SSF64438">
    <property type="entry name" value="CNF1/YfiH-like putative cysteine hydrolases"/>
    <property type="match status" value="1"/>
</dbReference>
<keyword evidence="4" id="KW-1185">Reference proteome</keyword>
<dbReference type="PANTHER" id="PTHR35147">
    <property type="entry name" value="CHEMORECEPTOR GLUTAMINE DEAMIDASE CHED-RELATED"/>
    <property type="match status" value="1"/>
</dbReference>
<dbReference type="OrthoDB" id="7838801at2"/>
<evidence type="ECO:0000256" key="1">
    <source>
        <dbReference type="ARBA" id="ARBA00022500"/>
    </source>
</evidence>
<dbReference type="Proteomes" id="UP000002943">
    <property type="component" value="Unassembled WGS sequence"/>
</dbReference>
<dbReference type="AlphaFoldDB" id="E3BFP7"/>
<protein>
    <submittedName>
        <fullName evidence="3">CheD</fullName>
    </submittedName>
</protein>
<keyword evidence="2" id="KW-0378">Hydrolase</keyword>
<evidence type="ECO:0000313" key="3">
    <source>
        <dbReference type="EMBL" id="EFP98225.1"/>
    </source>
</evidence>
<sequence>MSKIYVPIGEYRVGNSKDVLHALLGSCVGVAILCAKKDVYGLAHCLLPSAECGQSSGDSRYVDRAIYALLDEMKLLAHEYKYANAVIAGGGNMTMPESTESNKLIGDANVREAEACLNKLGIHISHKDTLGMEGRKMIVYGLDNSCEIQMISRNSAS</sequence>
<keyword evidence="1" id="KW-0145">Chemotaxis</keyword>